<feature type="compositionally biased region" description="Basic residues" evidence="1">
    <location>
        <begin position="43"/>
        <end position="54"/>
    </location>
</feature>
<protein>
    <submittedName>
        <fullName evidence="2">Uncharacterized protein</fullName>
    </submittedName>
</protein>
<proteinExistence type="predicted"/>
<keyword evidence="3" id="KW-1185">Reference proteome</keyword>
<feature type="compositionally biased region" description="Basic and acidic residues" evidence="1">
    <location>
        <begin position="86"/>
        <end position="99"/>
    </location>
</feature>
<feature type="region of interest" description="Disordered" evidence="1">
    <location>
        <begin position="74"/>
        <end position="99"/>
    </location>
</feature>
<reference evidence="3" key="1">
    <citation type="journal article" date="2017" name="Nat. Commun.">
        <title>The asparagus genome sheds light on the origin and evolution of a young Y chromosome.</title>
        <authorList>
            <person name="Harkess A."/>
            <person name="Zhou J."/>
            <person name="Xu C."/>
            <person name="Bowers J.E."/>
            <person name="Van der Hulst R."/>
            <person name="Ayyampalayam S."/>
            <person name="Mercati F."/>
            <person name="Riccardi P."/>
            <person name="McKain M.R."/>
            <person name="Kakrana A."/>
            <person name="Tang H."/>
            <person name="Ray J."/>
            <person name="Groenendijk J."/>
            <person name="Arikit S."/>
            <person name="Mathioni S.M."/>
            <person name="Nakano M."/>
            <person name="Shan H."/>
            <person name="Telgmann-Rauber A."/>
            <person name="Kanno A."/>
            <person name="Yue Z."/>
            <person name="Chen H."/>
            <person name="Li W."/>
            <person name="Chen Y."/>
            <person name="Xu X."/>
            <person name="Zhang Y."/>
            <person name="Luo S."/>
            <person name="Chen H."/>
            <person name="Gao J."/>
            <person name="Mao Z."/>
            <person name="Pires J.C."/>
            <person name="Luo M."/>
            <person name="Kudrna D."/>
            <person name="Wing R.A."/>
            <person name="Meyers B.C."/>
            <person name="Yi K."/>
            <person name="Kong H."/>
            <person name="Lavrijsen P."/>
            <person name="Sunseri F."/>
            <person name="Falavigna A."/>
            <person name="Ye Y."/>
            <person name="Leebens-Mack J.H."/>
            <person name="Chen G."/>
        </authorList>
    </citation>
    <scope>NUCLEOTIDE SEQUENCE [LARGE SCALE GENOMIC DNA]</scope>
    <source>
        <strain evidence="3">cv. DH0086</strain>
    </source>
</reference>
<dbReference type="Gramene" id="ONK55456">
    <property type="protein sequence ID" value="ONK55456"/>
    <property type="gene ID" value="A4U43_UnF3120"/>
</dbReference>
<accession>A0A1R3L746</accession>
<dbReference type="EMBL" id="KV863461">
    <property type="protein sequence ID" value="ONK55456.1"/>
    <property type="molecule type" value="Genomic_DNA"/>
</dbReference>
<evidence type="ECO:0000313" key="2">
    <source>
        <dbReference type="EMBL" id="ONK55456.1"/>
    </source>
</evidence>
<sequence length="99" mass="11291">MLVELSFADAFLLRDLAFNLLLLRDLAFNPEVLPGLKARSRRRRRLKERSRRRKASADGGARRLRAEGWRLRASDEGSGLGARRRASAELDGEKRGTWT</sequence>
<evidence type="ECO:0000256" key="1">
    <source>
        <dbReference type="SAM" id="MobiDB-lite"/>
    </source>
</evidence>
<name>A0A1R3L746_ASPOF</name>
<dbReference type="AlphaFoldDB" id="A0A1R3L746"/>
<evidence type="ECO:0000313" key="3">
    <source>
        <dbReference type="Proteomes" id="UP000243459"/>
    </source>
</evidence>
<organism evidence="2 3">
    <name type="scientific">Asparagus officinalis</name>
    <name type="common">Garden asparagus</name>
    <dbReference type="NCBI Taxonomy" id="4686"/>
    <lineage>
        <taxon>Eukaryota</taxon>
        <taxon>Viridiplantae</taxon>
        <taxon>Streptophyta</taxon>
        <taxon>Embryophyta</taxon>
        <taxon>Tracheophyta</taxon>
        <taxon>Spermatophyta</taxon>
        <taxon>Magnoliopsida</taxon>
        <taxon>Liliopsida</taxon>
        <taxon>Asparagales</taxon>
        <taxon>Asparagaceae</taxon>
        <taxon>Asparagoideae</taxon>
        <taxon>Asparagus</taxon>
    </lineage>
</organism>
<dbReference type="Proteomes" id="UP000243459">
    <property type="component" value="Unassembled WGS sequence"/>
</dbReference>
<gene>
    <name evidence="2" type="ORF">A4U43_UnF3120</name>
</gene>
<feature type="region of interest" description="Disordered" evidence="1">
    <location>
        <begin position="43"/>
        <end position="62"/>
    </location>
</feature>